<keyword evidence="9" id="KW-0233">DNA recombination</keyword>
<sequence>MRVIIDIRERDLYTECENLLEGQTKATSITLERDQLALGDILLTSNEGERLVLIERKTFQDMMASIKDNRYKEQSHRLLHLQEYPPHSIFYLLEGGFHQLYSPVEKKIMNSSIASLQMFKGFSVFRTISLRETAEWIISLATKMDTNKEKQIPPYFLTPSYLQSKKPMSSTTEDGKEEQMSHVQSHPTDYVQVVKKVKKDNICRENIGEIMLSQIPGISSNTAIGIMKYFDSFPDMIHKINENPALLDEIMLESNGKKRKLGKNCAQNIRAFLQL</sequence>
<dbReference type="SUPFAM" id="SSF52980">
    <property type="entry name" value="Restriction endonuclease-like"/>
    <property type="match status" value="1"/>
</dbReference>
<dbReference type="GO" id="GO:0000727">
    <property type="term" value="P:double-strand break repair via break-induced replication"/>
    <property type="evidence" value="ECO:0007669"/>
    <property type="project" value="TreeGrafter"/>
</dbReference>
<dbReference type="GO" id="GO:0003677">
    <property type="term" value="F:DNA binding"/>
    <property type="evidence" value="ECO:0007669"/>
    <property type="project" value="InterPro"/>
</dbReference>
<dbReference type="PANTHER" id="PTHR13451">
    <property type="entry name" value="CLASS II CROSSOVER JUNCTION ENDONUCLEASE MUS81"/>
    <property type="match status" value="1"/>
</dbReference>
<dbReference type="InterPro" id="IPR011335">
    <property type="entry name" value="Restrct_endonuc-II-like"/>
</dbReference>
<evidence type="ECO:0000313" key="13">
    <source>
        <dbReference type="EMBL" id="QHS83212.1"/>
    </source>
</evidence>
<dbReference type="InterPro" id="IPR033309">
    <property type="entry name" value="Mus81"/>
</dbReference>
<evidence type="ECO:0000256" key="1">
    <source>
        <dbReference type="ARBA" id="ARBA00001946"/>
    </source>
</evidence>
<feature type="region of interest" description="Disordered" evidence="11">
    <location>
        <begin position="164"/>
        <end position="185"/>
    </location>
</feature>
<accession>A0A6C0ATU5</accession>
<protein>
    <recommendedName>
        <fullName evidence="12">ERCC4 domain-containing protein</fullName>
    </recommendedName>
</protein>
<keyword evidence="4" id="KW-0479">Metal-binding</keyword>
<keyword evidence="8" id="KW-0460">Magnesium</keyword>
<dbReference type="GO" id="GO:0006308">
    <property type="term" value="P:DNA catabolic process"/>
    <property type="evidence" value="ECO:0007669"/>
    <property type="project" value="InterPro"/>
</dbReference>
<feature type="domain" description="ERCC4" evidence="12">
    <location>
        <begin position="2"/>
        <end position="97"/>
    </location>
</feature>
<dbReference type="SMART" id="SM00891">
    <property type="entry name" value="ERCC4"/>
    <property type="match status" value="1"/>
</dbReference>
<organism evidence="13">
    <name type="scientific">viral metagenome</name>
    <dbReference type="NCBI Taxonomy" id="1070528"/>
    <lineage>
        <taxon>unclassified sequences</taxon>
        <taxon>metagenomes</taxon>
        <taxon>organismal metagenomes</taxon>
    </lineage>
</organism>
<dbReference type="GO" id="GO:0008821">
    <property type="term" value="F:crossover junction DNA endonuclease activity"/>
    <property type="evidence" value="ECO:0007669"/>
    <property type="project" value="InterPro"/>
</dbReference>
<evidence type="ECO:0000256" key="2">
    <source>
        <dbReference type="ARBA" id="ARBA00010015"/>
    </source>
</evidence>
<dbReference type="GO" id="GO:0048257">
    <property type="term" value="F:3'-flap endonuclease activity"/>
    <property type="evidence" value="ECO:0007669"/>
    <property type="project" value="TreeGrafter"/>
</dbReference>
<dbReference type="Gene3D" id="1.10.150.670">
    <property type="entry name" value="Crossover junction endonuclease EME1, DNA-binding domain"/>
    <property type="match status" value="1"/>
</dbReference>
<dbReference type="GO" id="GO:0005634">
    <property type="term" value="C:nucleus"/>
    <property type="evidence" value="ECO:0007669"/>
    <property type="project" value="TreeGrafter"/>
</dbReference>
<evidence type="ECO:0000256" key="9">
    <source>
        <dbReference type="ARBA" id="ARBA00023172"/>
    </source>
</evidence>
<evidence type="ECO:0000256" key="6">
    <source>
        <dbReference type="ARBA" id="ARBA00022763"/>
    </source>
</evidence>
<dbReference type="AlphaFoldDB" id="A0A6C0ATU5"/>
<keyword evidence="5" id="KW-0255">Endonuclease</keyword>
<dbReference type="GO" id="GO:0031573">
    <property type="term" value="P:mitotic intra-S DNA damage checkpoint signaling"/>
    <property type="evidence" value="ECO:0007669"/>
    <property type="project" value="TreeGrafter"/>
</dbReference>
<keyword evidence="3" id="KW-0540">Nuclease</keyword>
<comment type="similarity">
    <text evidence="2">Belongs to the XPF family.</text>
</comment>
<proteinExistence type="inferred from homology"/>
<evidence type="ECO:0000259" key="12">
    <source>
        <dbReference type="SMART" id="SM00891"/>
    </source>
</evidence>
<dbReference type="PANTHER" id="PTHR13451:SF0">
    <property type="entry name" value="CROSSOVER JUNCTION ENDONUCLEASE MUS81"/>
    <property type="match status" value="1"/>
</dbReference>
<dbReference type="GO" id="GO:0000712">
    <property type="term" value="P:resolution of meiotic recombination intermediates"/>
    <property type="evidence" value="ECO:0007669"/>
    <property type="project" value="TreeGrafter"/>
</dbReference>
<dbReference type="Gene3D" id="3.40.50.10130">
    <property type="match status" value="1"/>
</dbReference>
<evidence type="ECO:0000256" key="4">
    <source>
        <dbReference type="ARBA" id="ARBA00022723"/>
    </source>
</evidence>
<evidence type="ECO:0000256" key="5">
    <source>
        <dbReference type="ARBA" id="ARBA00022759"/>
    </source>
</evidence>
<dbReference type="InterPro" id="IPR006166">
    <property type="entry name" value="ERCC4_domain"/>
</dbReference>
<comment type="cofactor">
    <cofactor evidence="1">
        <name>Mg(2+)</name>
        <dbReference type="ChEBI" id="CHEBI:18420"/>
    </cofactor>
</comment>
<dbReference type="GO" id="GO:0046872">
    <property type="term" value="F:metal ion binding"/>
    <property type="evidence" value="ECO:0007669"/>
    <property type="project" value="UniProtKB-KW"/>
</dbReference>
<dbReference type="EMBL" id="MN738750">
    <property type="protein sequence ID" value="QHS83212.1"/>
    <property type="molecule type" value="Genomic_DNA"/>
</dbReference>
<evidence type="ECO:0000256" key="11">
    <source>
        <dbReference type="SAM" id="MobiDB-lite"/>
    </source>
</evidence>
<dbReference type="GO" id="GO:0048476">
    <property type="term" value="C:Holliday junction resolvase complex"/>
    <property type="evidence" value="ECO:0007669"/>
    <property type="project" value="TreeGrafter"/>
</dbReference>
<keyword evidence="10" id="KW-0234">DNA repair</keyword>
<keyword evidence="7" id="KW-0378">Hydrolase</keyword>
<name>A0A6C0ATU5_9ZZZZ</name>
<keyword evidence="6" id="KW-0227">DNA damage</keyword>
<evidence type="ECO:0000256" key="7">
    <source>
        <dbReference type="ARBA" id="ARBA00022801"/>
    </source>
</evidence>
<evidence type="ECO:0000256" key="10">
    <source>
        <dbReference type="ARBA" id="ARBA00023204"/>
    </source>
</evidence>
<reference evidence="13" key="1">
    <citation type="journal article" date="2020" name="Nature">
        <title>Giant virus diversity and host interactions through global metagenomics.</title>
        <authorList>
            <person name="Schulz F."/>
            <person name="Roux S."/>
            <person name="Paez-Espino D."/>
            <person name="Jungbluth S."/>
            <person name="Walsh D.A."/>
            <person name="Denef V.J."/>
            <person name="McMahon K.D."/>
            <person name="Konstantinidis K.T."/>
            <person name="Eloe-Fadrosh E.A."/>
            <person name="Kyrpides N.C."/>
            <person name="Woyke T."/>
        </authorList>
    </citation>
    <scope>NUCLEOTIDE SEQUENCE</scope>
    <source>
        <strain evidence="13">GVMAG-S-ERX555943-30</strain>
    </source>
</reference>
<evidence type="ECO:0000256" key="8">
    <source>
        <dbReference type="ARBA" id="ARBA00022842"/>
    </source>
</evidence>
<dbReference type="InterPro" id="IPR042530">
    <property type="entry name" value="EME1/EME2_C"/>
</dbReference>
<dbReference type="Pfam" id="PF02732">
    <property type="entry name" value="ERCC4"/>
    <property type="match status" value="1"/>
</dbReference>
<evidence type="ECO:0000256" key="3">
    <source>
        <dbReference type="ARBA" id="ARBA00022722"/>
    </source>
</evidence>